<dbReference type="PROSITE" id="PS00198">
    <property type="entry name" value="4FE4S_FER_1"/>
    <property type="match status" value="1"/>
</dbReference>
<organism evidence="1">
    <name type="scientific">marine sediment metagenome</name>
    <dbReference type="NCBI Taxonomy" id="412755"/>
    <lineage>
        <taxon>unclassified sequences</taxon>
        <taxon>metagenomes</taxon>
        <taxon>ecological metagenomes</taxon>
    </lineage>
</organism>
<dbReference type="SUPFAM" id="SSF46548">
    <property type="entry name" value="alpha-helical ferredoxin"/>
    <property type="match status" value="1"/>
</dbReference>
<evidence type="ECO:0008006" key="2">
    <source>
        <dbReference type="Google" id="ProtNLM"/>
    </source>
</evidence>
<name>X1VF56_9ZZZZ</name>
<gene>
    <name evidence="1" type="ORF">S12H4_52132</name>
</gene>
<evidence type="ECO:0000313" key="1">
    <source>
        <dbReference type="EMBL" id="GAJ05435.1"/>
    </source>
</evidence>
<dbReference type="InterPro" id="IPR017900">
    <property type="entry name" value="4Fe4S_Fe_S_CS"/>
</dbReference>
<feature type="non-terminal residue" evidence="1">
    <location>
        <position position="70"/>
    </location>
</feature>
<dbReference type="AlphaFoldDB" id="X1VF56"/>
<dbReference type="EMBL" id="BARW01033032">
    <property type="protein sequence ID" value="GAJ05435.1"/>
    <property type="molecule type" value="Genomic_DNA"/>
</dbReference>
<accession>X1VF56</accession>
<reference evidence="1" key="1">
    <citation type="journal article" date="2014" name="Front. Microbiol.">
        <title>High frequency of phylogenetically diverse reductive dehalogenase-homologous genes in deep subseafloor sedimentary metagenomes.</title>
        <authorList>
            <person name="Kawai M."/>
            <person name="Futagami T."/>
            <person name="Toyoda A."/>
            <person name="Takaki Y."/>
            <person name="Nishi S."/>
            <person name="Hori S."/>
            <person name="Arai W."/>
            <person name="Tsubouchi T."/>
            <person name="Morono Y."/>
            <person name="Uchiyama I."/>
            <person name="Ito T."/>
            <person name="Fujiyama A."/>
            <person name="Inagaki F."/>
            <person name="Takami H."/>
        </authorList>
    </citation>
    <scope>NUCLEOTIDE SEQUENCE</scope>
    <source>
        <strain evidence="1">Expedition CK06-06</strain>
    </source>
</reference>
<protein>
    <recommendedName>
        <fullName evidence="2">4Fe-4S ferredoxin-type domain-containing protein</fullName>
    </recommendedName>
</protein>
<sequence length="70" mass="7899">MTAVAPYKEVSDIIKEEGGDILKLCYQCGLCTGACPWNLVRSFIVRRIMHQAQLGLVDFEDEDMWLCATC</sequence>
<proteinExistence type="predicted"/>
<comment type="caution">
    <text evidence="1">The sequence shown here is derived from an EMBL/GenBank/DDBJ whole genome shotgun (WGS) entry which is preliminary data.</text>
</comment>